<gene>
    <name evidence="2" type="ORF">TrLO_g3465</name>
</gene>
<sequence>MASLVENTTPAPVETATPPPTPLKEDFDVSNATAVTPSVDDAKILTEEELERKRRTEMMAKKRREIEAALEIKRAENAALAKAMFAGEQEEDEVTYDPFAAKYDKRNKAEKLNQTTCGGSKGKEGNADHTAGKSKFVRPCTVGWKSQNQPLQRGGGGRTPRQKG</sequence>
<dbReference type="Proteomes" id="UP001165122">
    <property type="component" value="Unassembled WGS sequence"/>
</dbReference>
<keyword evidence="3" id="KW-1185">Reference proteome</keyword>
<organism evidence="2 3">
    <name type="scientific">Triparma laevis f. longispina</name>
    <dbReference type="NCBI Taxonomy" id="1714387"/>
    <lineage>
        <taxon>Eukaryota</taxon>
        <taxon>Sar</taxon>
        <taxon>Stramenopiles</taxon>
        <taxon>Ochrophyta</taxon>
        <taxon>Bolidophyceae</taxon>
        <taxon>Parmales</taxon>
        <taxon>Triparmaceae</taxon>
        <taxon>Triparma</taxon>
    </lineage>
</organism>
<evidence type="ECO:0000256" key="1">
    <source>
        <dbReference type="SAM" id="MobiDB-lite"/>
    </source>
</evidence>
<proteinExistence type="predicted"/>
<feature type="region of interest" description="Disordered" evidence="1">
    <location>
        <begin position="1"/>
        <end position="25"/>
    </location>
</feature>
<protein>
    <submittedName>
        <fullName evidence="2">Uncharacterized protein</fullName>
    </submittedName>
</protein>
<evidence type="ECO:0000313" key="2">
    <source>
        <dbReference type="EMBL" id="GMH48581.1"/>
    </source>
</evidence>
<dbReference type="EMBL" id="BRXW01000368">
    <property type="protein sequence ID" value="GMH48581.1"/>
    <property type="molecule type" value="Genomic_DNA"/>
</dbReference>
<evidence type="ECO:0000313" key="3">
    <source>
        <dbReference type="Proteomes" id="UP001165122"/>
    </source>
</evidence>
<accession>A0A9W6ZAB8</accession>
<dbReference type="AlphaFoldDB" id="A0A9W6ZAB8"/>
<comment type="caution">
    <text evidence="2">The sequence shown here is derived from an EMBL/GenBank/DDBJ whole genome shotgun (WGS) entry which is preliminary data.</text>
</comment>
<feature type="compositionally biased region" description="Basic and acidic residues" evidence="1">
    <location>
        <begin position="121"/>
        <end position="131"/>
    </location>
</feature>
<dbReference type="OrthoDB" id="10421041at2759"/>
<reference evidence="3" key="1">
    <citation type="journal article" date="2023" name="Commun. Biol.">
        <title>Genome analysis of Parmales, the sister group of diatoms, reveals the evolutionary specialization of diatoms from phago-mixotrophs to photoautotrophs.</title>
        <authorList>
            <person name="Ban H."/>
            <person name="Sato S."/>
            <person name="Yoshikawa S."/>
            <person name="Yamada K."/>
            <person name="Nakamura Y."/>
            <person name="Ichinomiya M."/>
            <person name="Sato N."/>
            <person name="Blanc-Mathieu R."/>
            <person name="Endo H."/>
            <person name="Kuwata A."/>
            <person name="Ogata H."/>
        </authorList>
    </citation>
    <scope>NUCLEOTIDE SEQUENCE [LARGE SCALE GENOMIC DNA]</scope>
    <source>
        <strain evidence="3">NIES 3700</strain>
    </source>
</reference>
<name>A0A9W6ZAB8_9STRA</name>
<feature type="region of interest" description="Disordered" evidence="1">
    <location>
        <begin position="113"/>
        <end position="164"/>
    </location>
</feature>